<accession>A0A498KHS0</accession>
<organism evidence="1 2">
    <name type="scientific">Malus domestica</name>
    <name type="common">Apple</name>
    <name type="synonym">Pyrus malus</name>
    <dbReference type="NCBI Taxonomy" id="3750"/>
    <lineage>
        <taxon>Eukaryota</taxon>
        <taxon>Viridiplantae</taxon>
        <taxon>Streptophyta</taxon>
        <taxon>Embryophyta</taxon>
        <taxon>Tracheophyta</taxon>
        <taxon>Spermatophyta</taxon>
        <taxon>Magnoliopsida</taxon>
        <taxon>eudicotyledons</taxon>
        <taxon>Gunneridae</taxon>
        <taxon>Pentapetalae</taxon>
        <taxon>rosids</taxon>
        <taxon>fabids</taxon>
        <taxon>Rosales</taxon>
        <taxon>Rosaceae</taxon>
        <taxon>Amygdaloideae</taxon>
        <taxon>Maleae</taxon>
        <taxon>Malus</taxon>
    </lineage>
</organism>
<evidence type="ECO:0000313" key="1">
    <source>
        <dbReference type="EMBL" id="RXI06946.1"/>
    </source>
</evidence>
<dbReference type="EMBL" id="RDQH01000328">
    <property type="protein sequence ID" value="RXI06946.1"/>
    <property type="molecule type" value="Genomic_DNA"/>
</dbReference>
<protein>
    <submittedName>
        <fullName evidence="1">Uncharacterized protein</fullName>
    </submittedName>
</protein>
<keyword evidence="2" id="KW-1185">Reference proteome</keyword>
<dbReference type="AlphaFoldDB" id="A0A498KHS0"/>
<gene>
    <name evidence="1" type="ORF">DVH24_026082</name>
</gene>
<comment type="caution">
    <text evidence="1">The sequence shown here is derived from an EMBL/GenBank/DDBJ whole genome shotgun (WGS) entry which is preliminary data.</text>
</comment>
<name>A0A498KHS0_MALDO</name>
<sequence length="90" mass="10231">MLAPPNKLSPLVAIYDSQFEPLMVKLLCQMRGWSYVQNPLLKLSDHDRCSMQLNSCIVSHSHLFQVFSLLVWGKAGYLGISHALHHVQEL</sequence>
<reference evidence="1 2" key="1">
    <citation type="submission" date="2018-10" db="EMBL/GenBank/DDBJ databases">
        <title>A high-quality apple genome assembly.</title>
        <authorList>
            <person name="Hu J."/>
        </authorList>
    </citation>
    <scope>NUCLEOTIDE SEQUENCE [LARGE SCALE GENOMIC DNA]</scope>
    <source>
        <strain evidence="2">cv. HFTH1</strain>
        <tissue evidence="1">Young leaf</tissue>
    </source>
</reference>
<evidence type="ECO:0000313" key="2">
    <source>
        <dbReference type="Proteomes" id="UP000290289"/>
    </source>
</evidence>
<dbReference type="Proteomes" id="UP000290289">
    <property type="component" value="Chromosome 2"/>
</dbReference>
<proteinExistence type="predicted"/>